<feature type="transmembrane region" description="Helical" evidence="1">
    <location>
        <begin position="189"/>
        <end position="212"/>
    </location>
</feature>
<evidence type="ECO:0000313" key="2">
    <source>
        <dbReference type="EMBL" id="MEZ7195818.1"/>
    </source>
</evidence>
<feature type="transmembrane region" description="Helical" evidence="1">
    <location>
        <begin position="66"/>
        <end position="84"/>
    </location>
</feature>
<dbReference type="EMBL" id="JBGLYH010000005">
    <property type="protein sequence ID" value="MEZ7195818.1"/>
    <property type="molecule type" value="Genomic_DNA"/>
</dbReference>
<feature type="transmembrane region" description="Helical" evidence="1">
    <location>
        <begin position="96"/>
        <end position="117"/>
    </location>
</feature>
<keyword evidence="1" id="KW-1133">Transmembrane helix</keyword>
<feature type="transmembrane region" description="Helical" evidence="1">
    <location>
        <begin position="123"/>
        <end position="145"/>
    </location>
</feature>
<protein>
    <submittedName>
        <fullName evidence="2">Uncharacterized protein</fullName>
    </submittedName>
</protein>
<name>A0ABV4JYP3_9BACT</name>
<keyword evidence="1" id="KW-0472">Membrane</keyword>
<feature type="transmembrane region" description="Helical" evidence="1">
    <location>
        <begin position="6"/>
        <end position="25"/>
    </location>
</feature>
<reference evidence="2 3" key="1">
    <citation type="submission" date="2024-08" db="EMBL/GenBank/DDBJ databases">
        <title>Sulfate-reducing bacteria isolated from formation water of the oil field in Kazakhstan and description of Pseudodesulfovibrio sp.</title>
        <authorList>
            <person name="Bidzhieva S.K."/>
            <person name="Tourova T.P."/>
            <person name="Grouzdev D.S."/>
            <person name="Beletsky A.V."/>
            <person name="Sokolova D.S."/>
            <person name="Samigullina S.R."/>
            <person name="Poltaraus A.B."/>
            <person name="Avtukh A.N."/>
            <person name="Tereshina V.M."/>
            <person name="Zhaparov N.S."/>
            <person name="Mardanov A.V."/>
            <person name="Nazina T.N."/>
        </authorList>
    </citation>
    <scope>NUCLEOTIDE SEQUENCE [LARGE SCALE GENOMIC DNA]</scope>
    <source>
        <strain evidence="2 3">9FUS</strain>
    </source>
</reference>
<proteinExistence type="predicted"/>
<feature type="transmembrane region" description="Helical" evidence="1">
    <location>
        <begin position="37"/>
        <end position="60"/>
    </location>
</feature>
<comment type="caution">
    <text evidence="2">The sequence shown here is derived from an EMBL/GenBank/DDBJ whole genome shotgun (WGS) entry which is preliminary data.</text>
</comment>
<organism evidence="2 3">
    <name type="scientific">Pseudodesulfovibrio karagichevae</name>
    <dbReference type="NCBI Taxonomy" id="3239305"/>
    <lineage>
        <taxon>Bacteria</taxon>
        <taxon>Pseudomonadati</taxon>
        <taxon>Thermodesulfobacteriota</taxon>
        <taxon>Desulfovibrionia</taxon>
        <taxon>Desulfovibrionales</taxon>
        <taxon>Desulfovibrionaceae</taxon>
    </lineage>
</organism>
<accession>A0ABV4JYP3</accession>
<feature type="transmembrane region" description="Helical" evidence="1">
    <location>
        <begin position="152"/>
        <end position="169"/>
    </location>
</feature>
<keyword evidence="1" id="KW-0812">Transmembrane</keyword>
<keyword evidence="3" id="KW-1185">Reference proteome</keyword>
<evidence type="ECO:0000313" key="3">
    <source>
        <dbReference type="Proteomes" id="UP001568698"/>
    </source>
</evidence>
<dbReference type="RefSeq" id="WP_371385360.1">
    <property type="nucleotide sequence ID" value="NZ_JBGLYH010000005.1"/>
</dbReference>
<dbReference type="Proteomes" id="UP001568698">
    <property type="component" value="Unassembled WGS sequence"/>
</dbReference>
<evidence type="ECO:0000256" key="1">
    <source>
        <dbReference type="SAM" id="Phobius"/>
    </source>
</evidence>
<sequence>MKYLVILQLVFFLGGLAVLALAWRMRHVNRTPRLPGVSWWATGYAAIGLAAIGSGADFYYGDWIKGFVSHLLLTGGVALVWMGTRLFFEGRLGGQAVTVSAILMAGEALGILWYYFADPSYQARLTITCVVLLILSMSLSMSLFLSRLDDRAVIAAGVCYSLFALLNGLRTLSILINPVPFTHYLSGPMAVAATALMLPVLLAAQAATLIMIRDAIRGKKRR</sequence>
<gene>
    <name evidence="2" type="ORF">AB6M95_03585</name>
</gene>